<dbReference type="Proteomes" id="UP000694569">
    <property type="component" value="Unplaced"/>
</dbReference>
<reference evidence="3" key="2">
    <citation type="submission" date="2025-09" db="UniProtKB">
        <authorList>
            <consortium name="Ensembl"/>
        </authorList>
    </citation>
    <scope>IDENTIFICATION</scope>
</reference>
<dbReference type="GO" id="GO:0051087">
    <property type="term" value="F:protein-folding chaperone binding"/>
    <property type="evidence" value="ECO:0007669"/>
    <property type="project" value="InterPro"/>
</dbReference>
<evidence type="ECO:0000256" key="1">
    <source>
        <dbReference type="SAM" id="Coils"/>
    </source>
</evidence>
<dbReference type="Ensembl" id="ENSLLET00000025193.1">
    <property type="protein sequence ID" value="ENSLLEP00000024270.1"/>
    <property type="gene ID" value="ENSLLEG00000015443.1"/>
</dbReference>
<dbReference type="GO" id="GO:0050821">
    <property type="term" value="P:protein stabilization"/>
    <property type="evidence" value="ECO:0007669"/>
    <property type="project" value="TreeGrafter"/>
</dbReference>
<dbReference type="AlphaFoldDB" id="A0A8C5PKL5"/>
<gene>
    <name evidence="3" type="primary">BAG2</name>
</gene>
<dbReference type="Gene3D" id="1.20.58.890">
    <property type="match status" value="1"/>
</dbReference>
<accession>A0A8C5PKL5</accession>
<evidence type="ECO:0000313" key="4">
    <source>
        <dbReference type="Proteomes" id="UP000694569"/>
    </source>
</evidence>
<organism evidence="3 4">
    <name type="scientific">Leptobrachium leishanense</name>
    <name type="common">Leishan spiny toad</name>
    <dbReference type="NCBI Taxonomy" id="445787"/>
    <lineage>
        <taxon>Eukaryota</taxon>
        <taxon>Metazoa</taxon>
        <taxon>Chordata</taxon>
        <taxon>Craniata</taxon>
        <taxon>Vertebrata</taxon>
        <taxon>Euteleostomi</taxon>
        <taxon>Amphibia</taxon>
        <taxon>Batrachia</taxon>
        <taxon>Anura</taxon>
        <taxon>Pelobatoidea</taxon>
        <taxon>Megophryidae</taxon>
        <taxon>Leptobrachium</taxon>
    </lineage>
</organism>
<evidence type="ECO:0000313" key="3">
    <source>
        <dbReference type="Ensembl" id="ENSLLEP00000024270.1"/>
    </source>
</evidence>
<dbReference type="GeneTree" id="ENSGT00390000017590"/>
<proteinExistence type="predicted"/>
<sequence length="203" mass="22790">MAQAKIQARASEGQNGGKFCRSMSMAARSSHLLETLDELETRVQALRDATSSLEIEKESLIEIINSVQNSQDMRNISDGEREELTITADRLMKRTLTVEVSLETIRSPQQASALQQATVVIDEIAKKVLDNLETAKQLLMTLYGACTSDTPQGPVDQKFQSMIIGCAIEDQKKLKRRLEMLIRNIDHSEKSITLLDQQKQKQQ</sequence>
<dbReference type="InterPro" id="IPR003103">
    <property type="entry name" value="BAG_domain"/>
</dbReference>
<dbReference type="OrthoDB" id="6284251at2759"/>
<protein>
    <submittedName>
        <fullName evidence="3">BAG cochaperone 2</fullName>
    </submittedName>
</protein>
<dbReference type="GO" id="GO:0000774">
    <property type="term" value="F:adenyl-nucleotide exchange factor activity"/>
    <property type="evidence" value="ECO:0007669"/>
    <property type="project" value="InterPro"/>
</dbReference>
<name>A0A8C5PKL5_9ANUR</name>
<evidence type="ECO:0000259" key="2">
    <source>
        <dbReference type="PROSITE" id="PS51035"/>
    </source>
</evidence>
<dbReference type="SMART" id="SM00264">
    <property type="entry name" value="BAG"/>
    <property type="match status" value="1"/>
</dbReference>
<dbReference type="PANTHER" id="PTHR12334">
    <property type="entry name" value="BAG FAMILY MOLECULAR CHAPERONE REGULATOR 2"/>
    <property type="match status" value="1"/>
</dbReference>
<feature type="coiled-coil region" evidence="1">
    <location>
        <begin position="29"/>
        <end position="56"/>
    </location>
</feature>
<keyword evidence="1" id="KW-0175">Coiled coil</keyword>
<reference evidence="3" key="1">
    <citation type="submission" date="2025-08" db="UniProtKB">
        <authorList>
            <consortium name="Ensembl"/>
        </authorList>
    </citation>
    <scope>IDENTIFICATION</scope>
</reference>
<keyword evidence="4" id="KW-1185">Reference proteome</keyword>
<feature type="domain" description="BAG" evidence="2">
    <location>
        <begin position="113"/>
        <end position="193"/>
    </location>
</feature>
<dbReference type="InterPro" id="IPR037689">
    <property type="entry name" value="BAG2"/>
</dbReference>
<dbReference type="PANTHER" id="PTHR12334:SF6">
    <property type="entry name" value="BAG FAMILY MOLECULAR CHAPERONE REGULATOR 2"/>
    <property type="match status" value="1"/>
</dbReference>
<dbReference type="PROSITE" id="PS51035">
    <property type="entry name" value="BAG"/>
    <property type="match status" value="1"/>
</dbReference>